<gene>
    <name evidence="2" type="ORF">SEMRO_67_G037500.1</name>
</gene>
<keyword evidence="3" id="KW-1185">Reference proteome</keyword>
<evidence type="ECO:0000256" key="1">
    <source>
        <dbReference type="SAM" id="Phobius"/>
    </source>
</evidence>
<evidence type="ECO:0000313" key="2">
    <source>
        <dbReference type="EMBL" id="CAB9499703.1"/>
    </source>
</evidence>
<accession>A0A9N8H2K1</accession>
<comment type="caution">
    <text evidence="2">The sequence shown here is derived from an EMBL/GenBank/DDBJ whole genome shotgun (WGS) entry which is preliminary data.</text>
</comment>
<name>A0A9N8H2K1_9STRA</name>
<sequence length="163" mass="18035">MTRKPGHNKINAGIDVAAVLSGVFYGTSMFAVGFPMGAIRTLAIEPLLGDELEAVLLEIPIMLLFCWQLSKQALMIWHILNACAGLFWDSYHTHTTTIFTISFGTLLLWEMVLSVVIFHKSLDETRHDLGTAKGAFGLAAQLLACSFPMIQEVALERHMLKDT</sequence>
<reference evidence="2" key="1">
    <citation type="submission" date="2020-06" db="EMBL/GenBank/DDBJ databases">
        <authorList>
            <consortium name="Plant Systems Biology data submission"/>
        </authorList>
    </citation>
    <scope>NUCLEOTIDE SEQUENCE</scope>
    <source>
        <strain evidence="2">D6</strain>
    </source>
</reference>
<dbReference type="AlphaFoldDB" id="A0A9N8H2K1"/>
<dbReference type="Proteomes" id="UP001153069">
    <property type="component" value="Unassembled WGS sequence"/>
</dbReference>
<feature type="transmembrane region" description="Helical" evidence="1">
    <location>
        <begin position="12"/>
        <end position="32"/>
    </location>
</feature>
<keyword evidence="1" id="KW-0472">Membrane</keyword>
<organism evidence="2 3">
    <name type="scientific">Seminavis robusta</name>
    <dbReference type="NCBI Taxonomy" id="568900"/>
    <lineage>
        <taxon>Eukaryota</taxon>
        <taxon>Sar</taxon>
        <taxon>Stramenopiles</taxon>
        <taxon>Ochrophyta</taxon>
        <taxon>Bacillariophyta</taxon>
        <taxon>Bacillariophyceae</taxon>
        <taxon>Bacillariophycidae</taxon>
        <taxon>Naviculales</taxon>
        <taxon>Naviculaceae</taxon>
        <taxon>Seminavis</taxon>
    </lineage>
</organism>
<keyword evidence="1" id="KW-1133">Transmembrane helix</keyword>
<dbReference type="EMBL" id="CAICTM010000066">
    <property type="protein sequence ID" value="CAB9499703.1"/>
    <property type="molecule type" value="Genomic_DNA"/>
</dbReference>
<proteinExistence type="predicted"/>
<evidence type="ECO:0000313" key="3">
    <source>
        <dbReference type="Proteomes" id="UP001153069"/>
    </source>
</evidence>
<keyword evidence="1" id="KW-0812">Transmembrane</keyword>
<feature type="transmembrane region" description="Helical" evidence="1">
    <location>
        <begin position="97"/>
        <end position="118"/>
    </location>
</feature>
<protein>
    <submittedName>
        <fullName evidence="2">Uncharacterized protein</fullName>
    </submittedName>
</protein>